<gene>
    <name evidence="8" type="ORF">BIGA_0351</name>
    <name evidence="7" type="ORF">BIGA_1746</name>
</gene>
<keyword evidence="5 6" id="KW-0233">DNA recombination</keyword>
<name>A0A087AN91_9BIFI</name>
<dbReference type="GO" id="GO:0004803">
    <property type="term" value="F:transposase activity"/>
    <property type="evidence" value="ECO:0007669"/>
    <property type="project" value="UniProtKB-UniRule"/>
</dbReference>
<evidence type="ECO:0000313" key="9">
    <source>
        <dbReference type="Proteomes" id="UP000029046"/>
    </source>
</evidence>
<dbReference type="GO" id="GO:0006313">
    <property type="term" value="P:DNA transposition"/>
    <property type="evidence" value="ECO:0007669"/>
    <property type="project" value="UniProtKB-UniRule"/>
</dbReference>
<dbReference type="GO" id="GO:0003677">
    <property type="term" value="F:DNA binding"/>
    <property type="evidence" value="ECO:0007669"/>
    <property type="project" value="UniProtKB-UniRule"/>
</dbReference>
<evidence type="ECO:0000256" key="3">
    <source>
        <dbReference type="ARBA" id="ARBA00022578"/>
    </source>
</evidence>
<dbReference type="NCBIfam" id="NF033543">
    <property type="entry name" value="transpos_IS256"/>
    <property type="match status" value="1"/>
</dbReference>
<evidence type="ECO:0000313" key="7">
    <source>
        <dbReference type="EMBL" id="KFI60241.1"/>
    </source>
</evidence>
<keyword evidence="9" id="KW-1185">Reference proteome</keyword>
<accession>A0A087AN91</accession>
<dbReference type="PANTHER" id="PTHR33217">
    <property type="entry name" value="TRANSPOSASE FOR INSERTION SEQUENCE ELEMENT IS1081"/>
    <property type="match status" value="1"/>
</dbReference>
<keyword evidence="6" id="KW-0814">Transposable element</keyword>
<keyword evidence="4 6" id="KW-0238">DNA-binding</keyword>
<organism evidence="7 9">
    <name type="scientific">Bifidobacterium pullorum subsp. gallinarum</name>
    <dbReference type="NCBI Taxonomy" id="78344"/>
    <lineage>
        <taxon>Bacteria</taxon>
        <taxon>Bacillati</taxon>
        <taxon>Actinomycetota</taxon>
        <taxon>Actinomycetes</taxon>
        <taxon>Bifidobacteriales</taxon>
        <taxon>Bifidobacteriaceae</taxon>
        <taxon>Bifidobacterium</taxon>
    </lineage>
</organism>
<keyword evidence="3 6" id="KW-0815">Transposition</keyword>
<dbReference type="eggNOG" id="COG3328">
    <property type="taxonomic scope" value="Bacteria"/>
</dbReference>
<evidence type="ECO:0000256" key="5">
    <source>
        <dbReference type="ARBA" id="ARBA00023172"/>
    </source>
</evidence>
<comment type="caution">
    <text evidence="7">The sequence shown here is derived from an EMBL/GenBank/DDBJ whole genome shotgun (WGS) entry which is preliminary data.</text>
</comment>
<dbReference type="InterPro" id="IPR001207">
    <property type="entry name" value="Transposase_mutator"/>
</dbReference>
<dbReference type="OrthoDB" id="9793302at2"/>
<dbReference type="PANTHER" id="PTHR33217:SF7">
    <property type="entry name" value="TRANSPOSASE FOR INSERTION SEQUENCE ELEMENT IS1081"/>
    <property type="match status" value="1"/>
</dbReference>
<comment type="function">
    <text evidence="1 6">Required for the transposition of the insertion element.</text>
</comment>
<dbReference type="AlphaFoldDB" id="A0A087AN91"/>
<comment type="similarity">
    <text evidence="2 6">Belongs to the transposase mutator family.</text>
</comment>
<evidence type="ECO:0000313" key="8">
    <source>
        <dbReference type="EMBL" id="KFI61820.1"/>
    </source>
</evidence>
<evidence type="ECO:0000256" key="6">
    <source>
        <dbReference type="RuleBase" id="RU365089"/>
    </source>
</evidence>
<dbReference type="Proteomes" id="UP000029046">
    <property type="component" value="Unassembled WGS sequence"/>
</dbReference>
<dbReference type="EMBL" id="JGYX01000006">
    <property type="protein sequence ID" value="KFI60241.1"/>
    <property type="molecule type" value="Genomic_DNA"/>
</dbReference>
<evidence type="ECO:0000256" key="1">
    <source>
        <dbReference type="ARBA" id="ARBA00002190"/>
    </source>
</evidence>
<dbReference type="RefSeq" id="WP_034259567.1">
    <property type="nucleotide sequence ID" value="NZ_JGYX01000001.1"/>
</dbReference>
<dbReference type="Pfam" id="PF00872">
    <property type="entry name" value="Transposase_mut"/>
    <property type="match status" value="1"/>
</dbReference>
<proteinExistence type="inferred from homology"/>
<reference evidence="7 9" key="1">
    <citation type="submission" date="2014-03" db="EMBL/GenBank/DDBJ databases">
        <title>Genomics of Bifidobacteria.</title>
        <authorList>
            <person name="Ventura M."/>
            <person name="Milani C."/>
            <person name="Lugli G.A."/>
        </authorList>
    </citation>
    <scope>NUCLEOTIDE SEQUENCE [LARGE SCALE GENOMIC DNA]</scope>
    <source>
        <strain evidence="7 9">LMG 11586</strain>
    </source>
</reference>
<sequence>MPNQILQVDENMLETKLDRLVSEKVEQLLNAMLDAEADEITGAARYERSGERRAYRAGHYERNLTVKAGTMTLKVPKLKGALFESAVIERYRRREESVEEALIDMYLAGVSTRQVDDISRLLWGERMPSQTLSDKLKKVYEDIDRWRNRPLTDRSYPYLFVDGVWHKRAWGGSVENVSVLVAIGVDDTGHREVIGVTEGMKEDKASWEQFIRSLIERGLKGVRLVVGDRCAGLVSTVNAMLPDAGYQRCMVHFMRNVLSRVSHKHMAWAASALKAIFAMESRESALEKAECVAAQMESTGLKAAASCLREGVGEATTYLLDEYPVEHRRRIRTNNMIERLNREIRRRTRVVGSFPDGRSALMLVCARIRYVTANQWSTRRYLDMSRLGDTMQTTD</sequence>
<dbReference type="EMBL" id="JGYX01000001">
    <property type="protein sequence ID" value="KFI61820.1"/>
    <property type="molecule type" value="Genomic_DNA"/>
</dbReference>
<protein>
    <recommendedName>
        <fullName evidence="6">Mutator family transposase</fullName>
    </recommendedName>
</protein>
<evidence type="ECO:0000256" key="2">
    <source>
        <dbReference type="ARBA" id="ARBA00010961"/>
    </source>
</evidence>
<evidence type="ECO:0000256" key="4">
    <source>
        <dbReference type="ARBA" id="ARBA00023125"/>
    </source>
</evidence>